<keyword evidence="1" id="KW-1133">Transmembrane helix</keyword>
<comment type="caution">
    <text evidence="2">The sequence shown here is derived from an EMBL/GenBank/DDBJ whole genome shotgun (WGS) entry which is preliminary data.</text>
</comment>
<dbReference type="EMBL" id="JACDUR010000001">
    <property type="protein sequence ID" value="MBA2888887.1"/>
    <property type="molecule type" value="Genomic_DNA"/>
</dbReference>
<organism evidence="2 3">
    <name type="scientific">Nonomuraea soli</name>
    <dbReference type="NCBI Taxonomy" id="1032476"/>
    <lineage>
        <taxon>Bacteria</taxon>
        <taxon>Bacillati</taxon>
        <taxon>Actinomycetota</taxon>
        <taxon>Actinomycetes</taxon>
        <taxon>Streptosporangiales</taxon>
        <taxon>Streptosporangiaceae</taxon>
        <taxon>Nonomuraea</taxon>
    </lineage>
</organism>
<keyword evidence="1" id="KW-0812">Transmembrane</keyword>
<feature type="transmembrane region" description="Helical" evidence="1">
    <location>
        <begin position="63"/>
        <end position="81"/>
    </location>
</feature>
<feature type="transmembrane region" description="Helical" evidence="1">
    <location>
        <begin position="168"/>
        <end position="189"/>
    </location>
</feature>
<dbReference type="AlphaFoldDB" id="A0A7W0CD94"/>
<dbReference type="Proteomes" id="UP000530928">
    <property type="component" value="Unassembled WGS sequence"/>
</dbReference>
<feature type="transmembrane region" description="Helical" evidence="1">
    <location>
        <begin position="143"/>
        <end position="161"/>
    </location>
</feature>
<feature type="transmembrane region" description="Helical" evidence="1">
    <location>
        <begin position="102"/>
        <end position="123"/>
    </location>
</feature>
<evidence type="ECO:0000313" key="2">
    <source>
        <dbReference type="EMBL" id="MBA2888887.1"/>
    </source>
</evidence>
<evidence type="ECO:0000256" key="1">
    <source>
        <dbReference type="SAM" id="Phobius"/>
    </source>
</evidence>
<name>A0A7W0CD94_9ACTN</name>
<reference evidence="2 3" key="1">
    <citation type="submission" date="2020-07" db="EMBL/GenBank/DDBJ databases">
        <title>Genomic Encyclopedia of Type Strains, Phase IV (KMG-IV): sequencing the most valuable type-strain genomes for metagenomic binning, comparative biology and taxonomic classification.</title>
        <authorList>
            <person name="Goeker M."/>
        </authorList>
    </citation>
    <scope>NUCLEOTIDE SEQUENCE [LARGE SCALE GENOMIC DNA]</scope>
    <source>
        <strain evidence="2 3">DSM 45533</strain>
    </source>
</reference>
<feature type="transmembrane region" description="Helical" evidence="1">
    <location>
        <begin position="20"/>
        <end position="43"/>
    </location>
</feature>
<gene>
    <name evidence="2" type="ORF">HNR30_000222</name>
</gene>
<evidence type="ECO:0000313" key="3">
    <source>
        <dbReference type="Proteomes" id="UP000530928"/>
    </source>
</evidence>
<dbReference type="RefSeq" id="WP_181607369.1">
    <property type="nucleotide sequence ID" value="NZ_BAABAM010000001.1"/>
</dbReference>
<sequence length="252" mass="26142">MTPHTLRAEWIKLRSLRSTWLVLAVSLGSILMAAGLALMANGMYDAAPASRRDAAQLTELEDVVIIVPQLCLGILGVLAAVKDIPASYLAVPRRWPVLAGKTAGIAAIGLIVGQAAMFGSALVTRLVVGDRFHLEPLADRVPLLVVSGLSVVVLGLLGLGLGTLLRSVAACVALLAGVLYVFPIISFNVPGVAGEWGRSVMIGGLPRLIVGADLTNTVYGTRLSASGAAAVLAAYAVVPVLAGVWALRRRDL</sequence>
<accession>A0A7W0CD94</accession>
<keyword evidence="3" id="KW-1185">Reference proteome</keyword>
<evidence type="ECO:0008006" key="4">
    <source>
        <dbReference type="Google" id="ProtNLM"/>
    </source>
</evidence>
<proteinExistence type="predicted"/>
<feature type="transmembrane region" description="Helical" evidence="1">
    <location>
        <begin position="223"/>
        <end position="247"/>
    </location>
</feature>
<protein>
    <recommendedName>
        <fullName evidence="4">ABC transporter permease</fullName>
    </recommendedName>
</protein>
<keyword evidence="1" id="KW-0472">Membrane</keyword>